<evidence type="ECO:0000313" key="1">
    <source>
        <dbReference type="EMBL" id="KAF2967824.1"/>
    </source>
</evidence>
<dbReference type="EMBL" id="WUBL01000061">
    <property type="protein sequence ID" value="KAF2967824.1"/>
    <property type="molecule type" value="Genomic_DNA"/>
</dbReference>
<dbReference type="InParanoid" id="A0A7C8ITR9"/>
<gene>
    <name evidence="1" type="ORF">GQX73_g5748</name>
</gene>
<evidence type="ECO:0000313" key="2">
    <source>
        <dbReference type="Proteomes" id="UP000481858"/>
    </source>
</evidence>
<dbReference type="AlphaFoldDB" id="A0A7C8ITR9"/>
<keyword evidence="2" id="KW-1185">Reference proteome</keyword>
<comment type="caution">
    <text evidence="1">The sequence shown here is derived from an EMBL/GenBank/DDBJ whole genome shotgun (WGS) entry which is preliminary data.</text>
</comment>
<dbReference type="OrthoDB" id="4332097at2759"/>
<sequence>MSAPASLGMKLLHAAYMKTAPSLLLLGIERDKARKDLLKDVAGNFKEKHIVNGSLRPSETSSGRKITAEFGDGYYTYSFTVPKSSDRVVLHLTNPSGDIDSNAPCNLGQTDFRSLGKKALIVRYGTGTDDGIFCVQEMLVKHLRFSHTGVDVLYFDVDSDEGPKKCTLGQDPPTVKCFQSRFMQLCAGAVAGDVRCLCVDAHGTMYPDGDDSGEEDAITSVIKNDIRRKRSVPTYSVLYNEAKSFIRSQTAQGQITGEKYKGPSLQGWKPVARDEYKNISYKDP</sequence>
<protein>
    <submittedName>
        <fullName evidence="1">Uncharacterized protein</fullName>
    </submittedName>
</protein>
<reference evidence="1 2" key="1">
    <citation type="submission" date="2019-12" db="EMBL/GenBank/DDBJ databases">
        <title>Draft genome sequence of the ascomycete Xylaria multiplex DSM 110363.</title>
        <authorList>
            <person name="Buettner E."/>
            <person name="Kellner H."/>
        </authorList>
    </citation>
    <scope>NUCLEOTIDE SEQUENCE [LARGE SCALE GENOMIC DNA]</scope>
    <source>
        <strain evidence="1 2">DSM 110363</strain>
    </source>
</reference>
<name>A0A7C8ITR9_9PEZI</name>
<accession>A0A7C8ITR9</accession>
<proteinExistence type="predicted"/>
<organism evidence="1 2">
    <name type="scientific">Xylaria multiplex</name>
    <dbReference type="NCBI Taxonomy" id="323545"/>
    <lineage>
        <taxon>Eukaryota</taxon>
        <taxon>Fungi</taxon>
        <taxon>Dikarya</taxon>
        <taxon>Ascomycota</taxon>
        <taxon>Pezizomycotina</taxon>
        <taxon>Sordariomycetes</taxon>
        <taxon>Xylariomycetidae</taxon>
        <taxon>Xylariales</taxon>
        <taxon>Xylariaceae</taxon>
        <taxon>Xylaria</taxon>
    </lineage>
</organism>
<dbReference type="Proteomes" id="UP000481858">
    <property type="component" value="Unassembled WGS sequence"/>
</dbReference>